<evidence type="ECO:0000313" key="1">
    <source>
        <dbReference type="EMBL" id="EHO62858.1"/>
    </source>
</evidence>
<dbReference type="Proteomes" id="UP000003277">
    <property type="component" value="Unassembled WGS sequence"/>
</dbReference>
<gene>
    <name evidence="1" type="ORF">HMPREF9453_01229</name>
</gene>
<dbReference type="AlphaFoldDB" id="H1D0U1"/>
<organism evidence="1 2">
    <name type="scientific">Dialister succinatiphilus YIT 11850</name>
    <dbReference type="NCBI Taxonomy" id="742743"/>
    <lineage>
        <taxon>Bacteria</taxon>
        <taxon>Bacillati</taxon>
        <taxon>Bacillota</taxon>
        <taxon>Negativicutes</taxon>
        <taxon>Veillonellales</taxon>
        <taxon>Veillonellaceae</taxon>
        <taxon>Dialister</taxon>
    </lineage>
</organism>
<comment type="caution">
    <text evidence="1">The sequence shown here is derived from an EMBL/GenBank/DDBJ whole genome shotgun (WGS) entry which is preliminary data.</text>
</comment>
<accession>H1D0U1</accession>
<sequence length="141" mass="16731">MKDKEEGLSFIFTEWGFAADEEGGELTDSMKQWKQRFEEDRWQALYDLGFQEKEEGSPSFVFLWRLASSFAHVLLTSPLFPFLKEETEISLPEEERKKLMYAIPCGPGAEWVDENWLTYSKNPLDKIKIRRYDFYKLLKVI</sequence>
<name>H1D0U1_9FIRM</name>
<evidence type="ECO:0000313" key="2">
    <source>
        <dbReference type="Proteomes" id="UP000003277"/>
    </source>
</evidence>
<proteinExistence type="predicted"/>
<dbReference type="RefSeq" id="WP_008859723.1">
    <property type="nucleotide sequence ID" value="NZ_JH591188.1"/>
</dbReference>
<dbReference type="EMBL" id="ADLT01000042">
    <property type="protein sequence ID" value="EHO62858.1"/>
    <property type="molecule type" value="Genomic_DNA"/>
</dbReference>
<dbReference type="STRING" id="742743.HMPREF9453_01229"/>
<dbReference type="HOGENOM" id="CLU_1822303_0_0_9"/>
<dbReference type="PATRIC" id="fig|742743.3.peg.1249"/>
<keyword evidence="2" id="KW-1185">Reference proteome</keyword>
<protein>
    <submittedName>
        <fullName evidence="1">Uncharacterized protein</fullName>
    </submittedName>
</protein>
<reference evidence="1 2" key="1">
    <citation type="submission" date="2011-11" db="EMBL/GenBank/DDBJ databases">
        <title>The Genome Sequence of Dialister succinatiphilus YIT 11850.</title>
        <authorList>
            <consortium name="The Broad Institute Genome Sequencing Platform"/>
            <person name="Earl A."/>
            <person name="Ward D."/>
            <person name="Feldgarden M."/>
            <person name="Gevers D."/>
            <person name="Morotomi M."/>
            <person name="Young S.K."/>
            <person name="Zeng Q."/>
            <person name="Gargeya S."/>
            <person name="Fitzgerald M."/>
            <person name="Haas B."/>
            <person name="Abouelleil A."/>
            <person name="Alvarado L."/>
            <person name="Arachchi H.M."/>
            <person name="Berlin A."/>
            <person name="Brown A."/>
            <person name="Chapman S.B."/>
            <person name="Dunbar C."/>
            <person name="Gearin G."/>
            <person name="Goldberg J."/>
            <person name="Griggs A."/>
            <person name="Gujja S."/>
            <person name="Heiman D."/>
            <person name="Howarth C."/>
            <person name="Lui A."/>
            <person name="MacDonald P.J.P."/>
            <person name="Montmayeur A."/>
            <person name="Murphy C."/>
            <person name="Neiman D."/>
            <person name="Pearson M."/>
            <person name="Priest M."/>
            <person name="Roberts A."/>
            <person name="Saif S."/>
            <person name="Shea T."/>
            <person name="Sisk P."/>
            <person name="Stolte C."/>
            <person name="Sykes S."/>
            <person name="Wortman J."/>
            <person name="Nusbaum C."/>
            <person name="Birren B."/>
        </authorList>
    </citation>
    <scope>NUCLEOTIDE SEQUENCE [LARGE SCALE GENOMIC DNA]</scope>
    <source>
        <strain evidence="1 2">YIT 11850</strain>
    </source>
</reference>